<dbReference type="InterPro" id="IPR036188">
    <property type="entry name" value="FAD/NAD-bd_sf"/>
</dbReference>
<dbReference type="InterPro" id="IPR000172">
    <property type="entry name" value="GMC_OxRdtase_N"/>
</dbReference>
<organism evidence="3">
    <name type="scientific">Graphocephala atropunctata</name>
    <dbReference type="NCBI Taxonomy" id="36148"/>
    <lineage>
        <taxon>Eukaryota</taxon>
        <taxon>Metazoa</taxon>
        <taxon>Ecdysozoa</taxon>
        <taxon>Arthropoda</taxon>
        <taxon>Hexapoda</taxon>
        <taxon>Insecta</taxon>
        <taxon>Pterygota</taxon>
        <taxon>Neoptera</taxon>
        <taxon>Paraneoptera</taxon>
        <taxon>Hemiptera</taxon>
        <taxon>Auchenorrhyncha</taxon>
        <taxon>Membracoidea</taxon>
        <taxon>Cicadellidae</taxon>
        <taxon>Cicadellinae</taxon>
        <taxon>Cicadellini</taxon>
        <taxon>Graphocephala</taxon>
    </lineage>
</organism>
<evidence type="ECO:0000256" key="1">
    <source>
        <dbReference type="ARBA" id="ARBA00010790"/>
    </source>
</evidence>
<dbReference type="GO" id="GO:0016614">
    <property type="term" value="F:oxidoreductase activity, acting on CH-OH group of donors"/>
    <property type="evidence" value="ECO:0007669"/>
    <property type="project" value="InterPro"/>
</dbReference>
<protein>
    <recommendedName>
        <fullName evidence="2">Glucose-methanol-choline oxidoreductase N-terminal domain-containing protein</fullName>
    </recommendedName>
</protein>
<evidence type="ECO:0000259" key="2">
    <source>
        <dbReference type="Pfam" id="PF00732"/>
    </source>
</evidence>
<gene>
    <name evidence="3" type="ORF">g.50130</name>
</gene>
<accession>A0A1B6KBM7</accession>
<dbReference type="PANTHER" id="PTHR11552:SF217">
    <property type="entry name" value="GLUCOSE DEHYDROGENASE [FAD, QUINONE]"/>
    <property type="match status" value="1"/>
</dbReference>
<feature type="non-terminal residue" evidence="3">
    <location>
        <position position="161"/>
    </location>
</feature>
<dbReference type="Gene3D" id="3.50.50.60">
    <property type="entry name" value="FAD/NAD(P)-binding domain"/>
    <property type="match status" value="1"/>
</dbReference>
<evidence type="ECO:0000313" key="3">
    <source>
        <dbReference type="EMBL" id="JAT08850.1"/>
    </source>
</evidence>
<dbReference type="EMBL" id="GEBQ01031127">
    <property type="protein sequence ID" value="JAT08850.1"/>
    <property type="molecule type" value="Transcribed_RNA"/>
</dbReference>
<comment type="similarity">
    <text evidence="1">Belongs to the GMC oxidoreductase family.</text>
</comment>
<dbReference type="PANTHER" id="PTHR11552">
    <property type="entry name" value="GLUCOSE-METHANOL-CHOLINE GMC OXIDOREDUCTASE"/>
    <property type="match status" value="1"/>
</dbReference>
<proteinExistence type="inferred from homology"/>
<feature type="non-terminal residue" evidence="3">
    <location>
        <position position="1"/>
    </location>
</feature>
<dbReference type="Gene3D" id="3.30.560.10">
    <property type="entry name" value="Glucose Oxidase, domain 3"/>
    <property type="match status" value="1"/>
</dbReference>
<feature type="domain" description="Glucose-methanol-choline oxidoreductase N-terminal" evidence="2">
    <location>
        <begin position="2"/>
        <end position="153"/>
    </location>
</feature>
<dbReference type="GO" id="GO:0050660">
    <property type="term" value="F:flavin adenine dinucleotide binding"/>
    <property type="evidence" value="ECO:0007669"/>
    <property type="project" value="InterPro"/>
</dbReference>
<dbReference type="Pfam" id="PF00732">
    <property type="entry name" value="GMC_oxred_N"/>
    <property type="match status" value="1"/>
</dbReference>
<sequence length="161" mass="17353">IFDFIVVGGGVAGAVMAGRLSEEADWRVLLLEAGSEEPTTSSIPAFAVSAVGTDLDWKFKTEPQPGACGKTGGVCSWPRGKMLGGTGAMTGMMYFRGHRQLFDSWAAAGNAGWSYEEVLPYFIKAENNKNPELVETAYHGYQGPLTVQRFSHKPAFVDDVL</sequence>
<dbReference type="AlphaFoldDB" id="A0A1B6KBM7"/>
<name>A0A1B6KBM7_9HEMI</name>
<dbReference type="SUPFAM" id="SSF51905">
    <property type="entry name" value="FAD/NAD(P)-binding domain"/>
    <property type="match status" value="1"/>
</dbReference>
<reference evidence="3" key="1">
    <citation type="submission" date="2015-11" db="EMBL/GenBank/DDBJ databases">
        <title>De novo transcriptome assembly of four potential Pierce s Disease insect vectors from Arizona vineyards.</title>
        <authorList>
            <person name="Tassone E.E."/>
        </authorList>
    </citation>
    <scope>NUCLEOTIDE SEQUENCE</scope>
</reference>
<dbReference type="InterPro" id="IPR012132">
    <property type="entry name" value="GMC_OxRdtase"/>
</dbReference>